<feature type="chain" id="PRO_5019542919" description="DUF2147 domain-containing protein" evidence="1">
    <location>
        <begin position="28"/>
        <end position="137"/>
    </location>
</feature>
<comment type="caution">
    <text evidence="2">The sequence shown here is derived from an EMBL/GenBank/DDBJ whole genome shotgun (WGS) entry which is preliminary data.</text>
</comment>
<dbReference type="OrthoDB" id="9941106at2"/>
<dbReference type="Proteomes" id="UP000287447">
    <property type="component" value="Unassembled WGS sequence"/>
</dbReference>
<name>A0A437QW92_9PROT</name>
<gene>
    <name evidence="2" type="ORF">EOI86_05835</name>
</gene>
<evidence type="ECO:0000313" key="2">
    <source>
        <dbReference type="EMBL" id="RVU38788.1"/>
    </source>
</evidence>
<evidence type="ECO:0000256" key="1">
    <source>
        <dbReference type="SAM" id="SignalP"/>
    </source>
</evidence>
<protein>
    <recommendedName>
        <fullName evidence="4">DUF2147 domain-containing protein</fullName>
    </recommendedName>
</protein>
<evidence type="ECO:0008006" key="4">
    <source>
        <dbReference type="Google" id="ProtNLM"/>
    </source>
</evidence>
<dbReference type="AlphaFoldDB" id="A0A437QW92"/>
<reference evidence="3" key="1">
    <citation type="submission" date="2019-01" db="EMBL/GenBank/DDBJ databases">
        <title>Gri0909 isolated from a small marine red alga.</title>
        <authorList>
            <person name="Kim J."/>
            <person name="Jeong S.E."/>
            <person name="Jeon C.O."/>
        </authorList>
    </citation>
    <scope>NUCLEOTIDE SEQUENCE [LARGE SCALE GENOMIC DNA]</scope>
    <source>
        <strain evidence="3">Gri0909</strain>
    </source>
</reference>
<keyword evidence="1" id="KW-0732">Signal</keyword>
<dbReference type="EMBL" id="SADE01000001">
    <property type="protein sequence ID" value="RVU38788.1"/>
    <property type="molecule type" value="Genomic_DNA"/>
</dbReference>
<sequence length="137" mass="14646">MPSFLSSMKQVALTAVLLTGLAGCNTAGLLPGEPSPYDGIWAGRVLFTYGVASCPRRGAIKAEIRGGNLDAELRWSDGTGDMDGSVREDGTLFGSSMSRKGFDFGEAEGKFEERTAKGTFSGKKCRGSWELQKVRNL</sequence>
<organism evidence="2 3">
    <name type="scientific">Hwanghaeella grinnelliae</name>
    <dbReference type="NCBI Taxonomy" id="2500179"/>
    <lineage>
        <taxon>Bacteria</taxon>
        <taxon>Pseudomonadati</taxon>
        <taxon>Pseudomonadota</taxon>
        <taxon>Alphaproteobacteria</taxon>
        <taxon>Rhodospirillales</taxon>
        <taxon>Rhodospirillaceae</taxon>
        <taxon>Hwanghaeella</taxon>
    </lineage>
</organism>
<accession>A0A437QW92</accession>
<evidence type="ECO:0000313" key="3">
    <source>
        <dbReference type="Proteomes" id="UP000287447"/>
    </source>
</evidence>
<feature type="signal peptide" evidence="1">
    <location>
        <begin position="1"/>
        <end position="27"/>
    </location>
</feature>
<keyword evidence="3" id="KW-1185">Reference proteome</keyword>
<proteinExistence type="predicted"/>
<dbReference type="RefSeq" id="WP_127764160.1">
    <property type="nucleotide sequence ID" value="NZ_SADE01000001.1"/>
</dbReference>